<dbReference type="OrthoDB" id="9782629at2"/>
<evidence type="ECO:0000256" key="1">
    <source>
        <dbReference type="ARBA" id="ARBA00007118"/>
    </source>
</evidence>
<keyword evidence="2" id="KW-0560">Oxidoreductase</keyword>
<evidence type="ECO:0000313" key="6">
    <source>
        <dbReference type="Proteomes" id="UP000293142"/>
    </source>
</evidence>
<name>A0A4Q9DMF0_9BACL</name>
<feature type="region of interest" description="Disordered" evidence="3">
    <location>
        <begin position="184"/>
        <end position="206"/>
    </location>
</feature>
<dbReference type="EMBL" id="SIRE01000017">
    <property type="protein sequence ID" value="TBL75269.1"/>
    <property type="molecule type" value="Genomic_DNA"/>
</dbReference>
<dbReference type="PANTHER" id="PTHR43673">
    <property type="entry name" value="NAD(P)H NITROREDUCTASE YDGI-RELATED"/>
    <property type="match status" value="1"/>
</dbReference>
<evidence type="ECO:0000259" key="4">
    <source>
        <dbReference type="Pfam" id="PF00881"/>
    </source>
</evidence>
<reference evidence="5 6" key="1">
    <citation type="submission" date="2019-02" db="EMBL/GenBank/DDBJ databases">
        <title>Paenibacillus sp. nov., isolated from surface-sterilized tissue of Thalictrum simplex L.</title>
        <authorList>
            <person name="Tuo L."/>
        </authorList>
    </citation>
    <scope>NUCLEOTIDE SEQUENCE [LARGE SCALE GENOMIC DNA]</scope>
    <source>
        <strain evidence="5 6">N2SHLJ1</strain>
    </source>
</reference>
<dbReference type="Pfam" id="PF00881">
    <property type="entry name" value="Nitroreductase"/>
    <property type="match status" value="2"/>
</dbReference>
<proteinExistence type="inferred from homology"/>
<sequence length="206" mass="22913">MSTTYESSVQVLEQVSTEVEAFRRPDYPVSPLFINRWSQRAYTDKAVDEETLNAVLEAGRWAPSASNLQPWRFIVAKTPEQREKFGQFINPNNRTWADHAPVLILLASNKLRADGELNGAHAFDTGAAWASIALQAKLLGLSTRAMGGFDRAKAREVLQVPDEVELHAVVALGYPGDKEQLPEALREREQPNGRRPLAESVIEGSF</sequence>
<dbReference type="SUPFAM" id="SSF55469">
    <property type="entry name" value="FMN-dependent nitroreductase-like"/>
    <property type="match status" value="1"/>
</dbReference>
<feature type="domain" description="Nitroreductase" evidence="4">
    <location>
        <begin position="35"/>
        <end position="89"/>
    </location>
</feature>
<comment type="caution">
    <text evidence="5">The sequence shown here is derived from an EMBL/GenBank/DDBJ whole genome shotgun (WGS) entry which is preliminary data.</text>
</comment>
<dbReference type="AlphaFoldDB" id="A0A4Q9DMF0"/>
<dbReference type="PANTHER" id="PTHR43673:SF10">
    <property type="entry name" value="NADH DEHYDROGENASE_NAD(P)H NITROREDUCTASE XCC3605-RELATED"/>
    <property type="match status" value="1"/>
</dbReference>
<dbReference type="InterPro" id="IPR000415">
    <property type="entry name" value="Nitroreductase-like"/>
</dbReference>
<dbReference type="Gene3D" id="3.40.109.10">
    <property type="entry name" value="NADH Oxidase"/>
    <property type="match status" value="1"/>
</dbReference>
<dbReference type="CDD" id="cd02138">
    <property type="entry name" value="TdsD-like"/>
    <property type="match status" value="1"/>
</dbReference>
<feature type="domain" description="Nitroreductase" evidence="4">
    <location>
        <begin position="93"/>
        <end position="174"/>
    </location>
</feature>
<keyword evidence="6" id="KW-1185">Reference proteome</keyword>
<dbReference type="GO" id="GO:0016491">
    <property type="term" value="F:oxidoreductase activity"/>
    <property type="evidence" value="ECO:0007669"/>
    <property type="project" value="UniProtKB-KW"/>
</dbReference>
<evidence type="ECO:0000313" key="5">
    <source>
        <dbReference type="EMBL" id="TBL75269.1"/>
    </source>
</evidence>
<dbReference type="RefSeq" id="WP_131015759.1">
    <property type="nucleotide sequence ID" value="NZ_SIRE01000017.1"/>
</dbReference>
<evidence type="ECO:0000256" key="3">
    <source>
        <dbReference type="SAM" id="MobiDB-lite"/>
    </source>
</evidence>
<evidence type="ECO:0000256" key="2">
    <source>
        <dbReference type="ARBA" id="ARBA00023002"/>
    </source>
</evidence>
<dbReference type="InterPro" id="IPR029479">
    <property type="entry name" value="Nitroreductase"/>
</dbReference>
<organism evidence="5 6">
    <name type="scientific">Paenibacillus thalictri</name>
    <dbReference type="NCBI Taxonomy" id="2527873"/>
    <lineage>
        <taxon>Bacteria</taxon>
        <taxon>Bacillati</taxon>
        <taxon>Bacillota</taxon>
        <taxon>Bacilli</taxon>
        <taxon>Bacillales</taxon>
        <taxon>Paenibacillaceae</taxon>
        <taxon>Paenibacillus</taxon>
    </lineage>
</organism>
<gene>
    <name evidence="5" type="ORF">EYB31_22910</name>
</gene>
<protein>
    <submittedName>
        <fullName evidence="5">Nitroreductase</fullName>
    </submittedName>
</protein>
<comment type="similarity">
    <text evidence="1">Belongs to the nitroreductase family.</text>
</comment>
<accession>A0A4Q9DMF0</accession>
<dbReference type="Proteomes" id="UP000293142">
    <property type="component" value="Unassembled WGS sequence"/>
</dbReference>